<dbReference type="PANTHER" id="PTHR47804:SF3">
    <property type="entry name" value="PROTEIN BRE4"/>
    <property type="match status" value="1"/>
</dbReference>
<dbReference type="EMBL" id="LT671824">
    <property type="protein sequence ID" value="SHO78719.1"/>
    <property type="molecule type" value="Genomic_DNA"/>
</dbReference>
<feature type="transmembrane region" description="Helical" evidence="6">
    <location>
        <begin position="527"/>
        <end position="545"/>
    </location>
</feature>
<evidence type="ECO:0000256" key="3">
    <source>
        <dbReference type="ARBA" id="ARBA00022989"/>
    </source>
</evidence>
<evidence type="ECO:0000313" key="8">
    <source>
        <dbReference type="EMBL" id="SHO78719.1"/>
    </source>
</evidence>
<feature type="region of interest" description="Disordered" evidence="5">
    <location>
        <begin position="111"/>
        <end position="130"/>
    </location>
</feature>
<protein>
    <recommendedName>
        <fullName evidence="7">Integral membrane bound transporter domain-containing protein</fullName>
    </recommendedName>
</protein>
<dbReference type="InterPro" id="IPR049453">
    <property type="entry name" value="Memb_transporter_dom"/>
</dbReference>
<dbReference type="GO" id="GO:0016020">
    <property type="term" value="C:membrane"/>
    <property type="evidence" value="ECO:0007669"/>
    <property type="project" value="UniProtKB-SubCell"/>
</dbReference>
<dbReference type="Pfam" id="PF13515">
    <property type="entry name" value="FUSC_2"/>
    <property type="match status" value="1"/>
</dbReference>
<dbReference type="InterPro" id="IPR052430">
    <property type="entry name" value="IVT-Associated"/>
</dbReference>
<evidence type="ECO:0000256" key="1">
    <source>
        <dbReference type="ARBA" id="ARBA00004141"/>
    </source>
</evidence>
<evidence type="ECO:0000259" key="7">
    <source>
        <dbReference type="Pfam" id="PF13515"/>
    </source>
</evidence>
<feature type="transmembrane region" description="Helical" evidence="6">
    <location>
        <begin position="502"/>
        <end position="521"/>
    </location>
</feature>
<dbReference type="STRING" id="1230383.A0A1M8A8H5"/>
<dbReference type="PANTHER" id="PTHR47804">
    <property type="entry name" value="60S RIBOSOMAL PROTEIN L19"/>
    <property type="match status" value="1"/>
</dbReference>
<keyword evidence="2 6" id="KW-0812">Transmembrane</keyword>
<dbReference type="Proteomes" id="UP000186303">
    <property type="component" value="Chromosome 4"/>
</dbReference>
<organism evidence="8 9">
    <name type="scientific">Malassezia sympodialis (strain ATCC 42132)</name>
    <name type="common">Atopic eczema-associated yeast</name>
    <dbReference type="NCBI Taxonomy" id="1230383"/>
    <lineage>
        <taxon>Eukaryota</taxon>
        <taxon>Fungi</taxon>
        <taxon>Dikarya</taxon>
        <taxon>Basidiomycota</taxon>
        <taxon>Ustilaginomycotina</taxon>
        <taxon>Malasseziomycetes</taxon>
        <taxon>Malasseziales</taxon>
        <taxon>Malasseziaceae</taxon>
        <taxon>Malassezia</taxon>
    </lineage>
</organism>
<evidence type="ECO:0000313" key="9">
    <source>
        <dbReference type="Proteomes" id="UP000186303"/>
    </source>
</evidence>
<gene>
    <name evidence="8" type="ORF">MSYG_3066</name>
</gene>
<accession>A0A1M8A8H5</accession>
<evidence type="ECO:0000256" key="4">
    <source>
        <dbReference type="ARBA" id="ARBA00023136"/>
    </source>
</evidence>
<reference evidence="9" key="1">
    <citation type="journal article" date="2017" name="Nucleic Acids Res.">
        <title>Proteogenomics produces comprehensive and highly accurate protein-coding gene annotation in a complete genome assembly of Malassezia sympodialis.</title>
        <authorList>
            <person name="Zhu Y."/>
            <person name="Engstroem P.G."/>
            <person name="Tellgren-Roth C."/>
            <person name="Baudo C.D."/>
            <person name="Kennell J.C."/>
            <person name="Sun S."/>
            <person name="Billmyre R.B."/>
            <person name="Schroeder M.S."/>
            <person name="Andersson A."/>
            <person name="Holm T."/>
            <person name="Sigurgeirsson B."/>
            <person name="Wu G."/>
            <person name="Sankaranarayanan S.R."/>
            <person name="Siddharthan R."/>
            <person name="Sanyal K."/>
            <person name="Lundeberg J."/>
            <person name="Nystedt B."/>
            <person name="Boekhout T."/>
            <person name="Dawson T.L. Jr."/>
            <person name="Heitman J."/>
            <person name="Scheynius A."/>
            <person name="Lehtioe J."/>
        </authorList>
    </citation>
    <scope>NUCLEOTIDE SEQUENCE [LARGE SCALE GENOMIC DNA]</scope>
    <source>
        <strain evidence="9">ATCC 42132</strain>
    </source>
</reference>
<sequence>MDDFQQGLQNWLTVSRHQALETTTLDFLQQSTKFLDFQQLLEKQVRAIRGAVAAAQHEISWCRVHVSETAQFTTYLSHVLTWMKSGFGMSLPNVEFERQLFDATEADVDGVPGSGTFPSRSPEATGTPEDWSYEHTDIYEAKMSLVSLEESLRDSINMLLVMVNLIVGSTPAPNREAGKQFARMLISDTIIAEKRENTWLFVKNMLNKLDNAMEESHAGLQRLLHNRGFREFLSPFCGGESGHLATPLPSAVITPDEHAEPAEGFREPCLFTPEMYVLAQFSLSMLQLAQQTKDVWQHSKDTLILFLERRKYSLHFPRINFWHWINSSSGIGLFHASLLTDTFIPSLLLQHLRYGDDDGSGDSDDGMSEPPDVSANIFEDNNPHSHYKYYITNMTKASSQTHRKDTGTWLERRIWGFVAFISRSPSVLKTRVWLSIWLQKLKKSHHIHFALKLASGVTLFCTIAFLQPSPNDWWVSENGQWLIISYIWCLEASTGDSVRISICRLIGTILGAVCGLIAFEISRKNVYALSVLVVCFEIPASLLRLRFKYPPIGSVMGLTTPIVAITPYVQSDWTSASHVALVRGYMIILGILAALVVNVVFWPYHARSRLIRKLAHTTTLLQGLYVNMSRQMFYGNIHPSTETTMSFQRLETDIRRQLTQCDALKSVMTSEISLVPKPVAIMDRIYQRLQMIFVLFVVLRASRETHQMQVYNETISHVLPQRQELVSTIMLDLWMIGQSMNTRSRMPQFAPSTRRAVDELNAAIALSYHEVLGDDKMLVSRQKRLYDGPEVRQRIATGFSVHANSALRKNSRTYTGTLFVLAEHCILSQVALSLEALLHLLRYMLGELRFVY</sequence>
<keyword evidence="3 6" id="KW-1133">Transmembrane helix</keyword>
<dbReference type="OrthoDB" id="68611at2759"/>
<feature type="domain" description="Integral membrane bound transporter" evidence="7">
    <location>
        <begin position="476"/>
        <end position="597"/>
    </location>
</feature>
<dbReference type="VEuPathDB" id="FungiDB:MSYG_3066"/>
<keyword evidence="9" id="KW-1185">Reference proteome</keyword>
<name>A0A1M8A8H5_MALS4</name>
<evidence type="ECO:0000256" key="5">
    <source>
        <dbReference type="SAM" id="MobiDB-lite"/>
    </source>
</evidence>
<keyword evidence="4 6" id="KW-0472">Membrane</keyword>
<comment type="subcellular location">
    <subcellularLocation>
        <location evidence="1">Membrane</location>
        <topology evidence="1">Multi-pass membrane protein</topology>
    </subcellularLocation>
</comment>
<feature type="transmembrane region" description="Helical" evidence="6">
    <location>
        <begin position="582"/>
        <end position="604"/>
    </location>
</feature>
<evidence type="ECO:0000256" key="2">
    <source>
        <dbReference type="ARBA" id="ARBA00022692"/>
    </source>
</evidence>
<proteinExistence type="predicted"/>
<evidence type="ECO:0000256" key="6">
    <source>
        <dbReference type="SAM" id="Phobius"/>
    </source>
</evidence>
<dbReference type="AlphaFoldDB" id="A0A1M8A8H5"/>